<proteinExistence type="inferred from homology"/>
<dbReference type="SUPFAM" id="SSF52833">
    <property type="entry name" value="Thioredoxin-like"/>
    <property type="match status" value="1"/>
</dbReference>
<dbReference type="EMBL" id="JAVDQT010000004">
    <property type="protein sequence ID" value="MDR6433053.1"/>
    <property type="molecule type" value="Genomic_DNA"/>
</dbReference>
<sequence length="179" mass="19897">MSRLTIPVSDADHRSGPVSTRLTLVEYGDYECPYCGAAYPVLKAVQQAMGDKLSFVFRNFPLTEMHPHALHAAEFAELAASVGKFWEAHDMLYEHQRGLSDDRLFQYGEVLGLNKTQIVAAFEGQFDDKIQTDFSGGIRSGVNGTPSLFINSMRYDGPCEFNALVDILREIDEGLRSGI</sequence>
<evidence type="ECO:0000256" key="1">
    <source>
        <dbReference type="ARBA" id="ARBA00003565"/>
    </source>
</evidence>
<evidence type="ECO:0000256" key="2">
    <source>
        <dbReference type="ARBA" id="ARBA00005791"/>
    </source>
</evidence>
<comment type="function">
    <text evidence="1">May be required for disulfide bond formation in some proteins.</text>
</comment>
<dbReference type="InterPro" id="IPR036249">
    <property type="entry name" value="Thioredoxin-like_sf"/>
</dbReference>
<evidence type="ECO:0000259" key="3">
    <source>
        <dbReference type="PROSITE" id="PS51352"/>
    </source>
</evidence>
<dbReference type="RefSeq" id="WP_310013514.1">
    <property type="nucleotide sequence ID" value="NZ_JAVDQT010000004.1"/>
</dbReference>
<keyword evidence="5" id="KW-1185">Reference proteome</keyword>
<reference evidence="4 5" key="1">
    <citation type="submission" date="2023-07" db="EMBL/GenBank/DDBJ databases">
        <title>Sorghum-associated microbial communities from plants grown in Nebraska, USA.</title>
        <authorList>
            <person name="Schachtman D."/>
        </authorList>
    </citation>
    <scope>NUCLEOTIDE SEQUENCE [LARGE SCALE GENOMIC DNA]</scope>
    <source>
        <strain evidence="4 5">DS1730</strain>
    </source>
</reference>
<dbReference type="PANTHER" id="PTHR13887:SF55">
    <property type="entry name" value="SLR0313 PROTEIN"/>
    <property type="match status" value="1"/>
</dbReference>
<name>A0ABU1MAW3_9HYPH</name>
<dbReference type="Proteomes" id="UP001184614">
    <property type="component" value="Unassembled WGS sequence"/>
</dbReference>
<evidence type="ECO:0000313" key="4">
    <source>
        <dbReference type="EMBL" id="MDR6433053.1"/>
    </source>
</evidence>
<dbReference type="PROSITE" id="PS51352">
    <property type="entry name" value="THIOREDOXIN_2"/>
    <property type="match status" value="1"/>
</dbReference>
<dbReference type="InterPro" id="IPR012336">
    <property type="entry name" value="Thioredoxin-like_fold"/>
</dbReference>
<organism evidence="4 5">
    <name type="scientific">Brucella pseudogrignonensis</name>
    <dbReference type="NCBI Taxonomy" id="419475"/>
    <lineage>
        <taxon>Bacteria</taxon>
        <taxon>Pseudomonadati</taxon>
        <taxon>Pseudomonadota</taxon>
        <taxon>Alphaproteobacteria</taxon>
        <taxon>Hyphomicrobiales</taxon>
        <taxon>Brucellaceae</taxon>
        <taxon>Brucella/Ochrobactrum group</taxon>
        <taxon>Brucella</taxon>
    </lineage>
</organism>
<dbReference type="Pfam" id="PF13462">
    <property type="entry name" value="Thioredoxin_4"/>
    <property type="match status" value="1"/>
</dbReference>
<dbReference type="Gene3D" id="3.40.30.10">
    <property type="entry name" value="Glutaredoxin"/>
    <property type="match status" value="1"/>
</dbReference>
<dbReference type="PANTHER" id="PTHR13887">
    <property type="entry name" value="GLUTATHIONE S-TRANSFERASE KAPPA"/>
    <property type="match status" value="1"/>
</dbReference>
<comment type="similarity">
    <text evidence="2">Belongs to the thioredoxin family. DsbA subfamily.</text>
</comment>
<evidence type="ECO:0000313" key="5">
    <source>
        <dbReference type="Proteomes" id="UP001184614"/>
    </source>
</evidence>
<comment type="caution">
    <text evidence="4">The sequence shown here is derived from an EMBL/GenBank/DDBJ whole genome shotgun (WGS) entry which is preliminary data.</text>
</comment>
<keyword evidence="4" id="KW-0413">Isomerase</keyword>
<dbReference type="InterPro" id="IPR013766">
    <property type="entry name" value="Thioredoxin_domain"/>
</dbReference>
<dbReference type="GO" id="GO:0016853">
    <property type="term" value="F:isomerase activity"/>
    <property type="evidence" value="ECO:0007669"/>
    <property type="project" value="UniProtKB-KW"/>
</dbReference>
<feature type="domain" description="Thioredoxin" evidence="3">
    <location>
        <begin position="1"/>
        <end position="176"/>
    </location>
</feature>
<accession>A0ABU1MAW3</accession>
<protein>
    <submittedName>
        <fullName evidence="4">Protein-disulfide isomerase</fullName>
    </submittedName>
</protein>
<gene>
    <name evidence="4" type="ORF">J2782_002799</name>
</gene>